<reference evidence="1 2" key="1">
    <citation type="submission" date="2015-04" db="EMBL/GenBank/DDBJ databases">
        <title>Genome sequence of aromatic hydrocarbons-degrading Sphingobium chungbukense DJ77.</title>
        <authorList>
            <person name="Kim Y.-C."/>
            <person name="Chae J.-C."/>
        </authorList>
    </citation>
    <scope>NUCLEOTIDE SEQUENCE [LARGE SCALE GENOMIC DNA]</scope>
    <source>
        <strain evidence="1 2">DJ77</strain>
    </source>
</reference>
<comment type="caution">
    <text evidence="1">The sequence shown here is derived from an EMBL/GenBank/DDBJ whole genome shotgun (WGS) entry which is preliminary data.</text>
</comment>
<name>A0A0M3AKM2_9SPHN</name>
<sequence length="109" mass="11800">MFQLTSFEEIAGVTHGIEVLNPSLVARIRRAADQLNRHEIAAHLADAILEAADAAHIRSFEEAQFGEASADAVVDCEYHDELAAAWSLVAAEHQLVSPDLLFGLDGLVH</sequence>
<evidence type="ECO:0000313" key="1">
    <source>
        <dbReference type="EMBL" id="KKW90508.1"/>
    </source>
</evidence>
<keyword evidence="2" id="KW-1185">Reference proteome</keyword>
<protein>
    <submittedName>
        <fullName evidence="1">Uncharacterized protein</fullName>
    </submittedName>
</protein>
<dbReference type="EMBL" id="LBIC01000009">
    <property type="protein sequence ID" value="KKW90508.1"/>
    <property type="molecule type" value="Genomic_DNA"/>
</dbReference>
<dbReference type="RefSeq" id="WP_046765021.1">
    <property type="nucleotide sequence ID" value="NZ_LBIC01000009.1"/>
</dbReference>
<gene>
    <name evidence="1" type="ORF">YP76_18045</name>
</gene>
<proteinExistence type="predicted"/>
<dbReference type="PATRIC" id="fig|56193.3.peg.3782"/>
<evidence type="ECO:0000313" key="2">
    <source>
        <dbReference type="Proteomes" id="UP000033874"/>
    </source>
</evidence>
<dbReference type="AlphaFoldDB" id="A0A0M3AKM2"/>
<organism evidence="1 2">
    <name type="scientific">Sphingobium chungbukense</name>
    <dbReference type="NCBI Taxonomy" id="56193"/>
    <lineage>
        <taxon>Bacteria</taxon>
        <taxon>Pseudomonadati</taxon>
        <taxon>Pseudomonadota</taxon>
        <taxon>Alphaproteobacteria</taxon>
        <taxon>Sphingomonadales</taxon>
        <taxon>Sphingomonadaceae</taxon>
        <taxon>Sphingobium</taxon>
    </lineage>
</organism>
<dbReference type="Proteomes" id="UP000033874">
    <property type="component" value="Unassembled WGS sequence"/>
</dbReference>
<accession>A0A0M3AKM2</accession>